<protein>
    <submittedName>
        <fullName evidence="4">Cyclic di-GMP phosphodiesterase response regulator RpfG</fullName>
        <ecNumber evidence="4">3.1.4.52</ecNumber>
    </submittedName>
</protein>
<feature type="modified residue" description="4-aspartylphosphate" evidence="1">
    <location>
        <position position="56"/>
    </location>
</feature>
<comment type="caution">
    <text evidence="4">The sequence shown here is derived from an EMBL/GenBank/DDBJ whole genome shotgun (WGS) entry which is preliminary data.</text>
</comment>
<evidence type="ECO:0000313" key="5">
    <source>
        <dbReference type="Proteomes" id="UP000175989"/>
    </source>
</evidence>
<dbReference type="SMART" id="SM00448">
    <property type="entry name" value="REC"/>
    <property type="match status" value="1"/>
</dbReference>
<dbReference type="GO" id="GO:0000160">
    <property type="term" value="P:phosphorelay signal transduction system"/>
    <property type="evidence" value="ECO:0007669"/>
    <property type="project" value="InterPro"/>
</dbReference>
<dbReference type="GO" id="GO:0071111">
    <property type="term" value="F:cyclic-guanylate-specific phosphodiesterase activity"/>
    <property type="evidence" value="ECO:0007669"/>
    <property type="project" value="UniProtKB-EC"/>
</dbReference>
<accession>A0A1E7WHT7</accession>
<gene>
    <name evidence="4" type="primary">rpfG_6</name>
    <name evidence="4" type="ORF">DUPY_34050</name>
</gene>
<dbReference type="RefSeq" id="WP_070249575.1">
    <property type="nucleotide sequence ID" value="NZ_LROM01000093.1"/>
</dbReference>
<dbReference type="InterPro" id="IPR037522">
    <property type="entry name" value="HD_GYP_dom"/>
</dbReference>
<name>A0A1E7WHT7_9BURK</name>
<feature type="domain" description="Response regulatory" evidence="2">
    <location>
        <begin position="7"/>
        <end position="120"/>
    </location>
</feature>
<dbReference type="PANTHER" id="PTHR45228:SF5">
    <property type="entry name" value="CYCLIC DI-GMP PHOSPHODIESTERASE VC_1348-RELATED"/>
    <property type="match status" value="1"/>
</dbReference>
<dbReference type="OrthoDB" id="9763857at2"/>
<dbReference type="PROSITE" id="PS50110">
    <property type="entry name" value="RESPONSE_REGULATORY"/>
    <property type="match status" value="1"/>
</dbReference>
<dbReference type="PATRIC" id="fig|762836.4.peg.3503"/>
<dbReference type="EMBL" id="LROM01000093">
    <property type="protein sequence ID" value="OEZ98132.1"/>
    <property type="molecule type" value="Genomic_DNA"/>
</dbReference>
<dbReference type="Gene3D" id="1.10.3210.10">
    <property type="entry name" value="Hypothetical protein af1432"/>
    <property type="match status" value="1"/>
</dbReference>
<dbReference type="SUPFAM" id="SSF52172">
    <property type="entry name" value="CheY-like"/>
    <property type="match status" value="1"/>
</dbReference>
<evidence type="ECO:0000259" key="2">
    <source>
        <dbReference type="PROSITE" id="PS50110"/>
    </source>
</evidence>
<dbReference type="EC" id="3.1.4.52" evidence="4"/>
<dbReference type="InterPro" id="IPR011006">
    <property type="entry name" value="CheY-like_superfamily"/>
</dbReference>
<dbReference type="Proteomes" id="UP000175989">
    <property type="component" value="Unassembled WGS sequence"/>
</dbReference>
<dbReference type="InterPro" id="IPR003607">
    <property type="entry name" value="HD/PDEase_dom"/>
</dbReference>
<dbReference type="Pfam" id="PF13487">
    <property type="entry name" value="HD_5"/>
    <property type="match status" value="1"/>
</dbReference>
<dbReference type="SMART" id="SM00471">
    <property type="entry name" value="HDc"/>
    <property type="match status" value="1"/>
</dbReference>
<keyword evidence="1" id="KW-0597">Phosphoprotein</keyword>
<dbReference type="PROSITE" id="PS51832">
    <property type="entry name" value="HD_GYP"/>
    <property type="match status" value="1"/>
</dbReference>
<evidence type="ECO:0000313" key="4">
    <source>
        <dbReference type="EMBL" id="OEZ98132.1"/>
    </source>
</evidence>
<dbReference type="CDD" id="cd00077">
    <property type="entry name" value="HDc"/>
    <property type="match status" value="1"/>
</dbReference>
<evidence type="ECO:0000256" key="1">
    <source>
        <dbReference type="PROSITE-ProRule" id="PRU00169"/>
    </source>
</evidence>
<dbReference type="Pfam" id="PF00072">
    <property type="entry name" value="Response_reg"/>
    <property type="match status" value="1"/>
</dbReference>
<dbReference type="InterPro" id="IPR001789">
    <property type="entry name" value="Sig_transdc_resp-reg_receiver"/>
</dbReference>
<evidence type="ECO:0000259" key="3">
    <source>
        <dbReference type="PROSITE" id="PS51832"/>
    </source>
</evidence>
<dbReference type="SUPFAM" id="SSF109604">
    <property type="entry name" value="HD-domain/PDEase-like"/>
    <property type="match status" value="1"/>
</dbReference>
<proteinExistence type="predicted"/>
<dbReference type="AlphaFoldDB" id="A0A1E7WHT7"/>
<feature type="domain" description="HD-GYP" evidence="3">
    <location>
        <begin position="147"/>
        <end position="358"/>
    </location>
</feature>
<dbReference type="InterPro" id="IPR052020">
    <property type="entry name" value="Cyclic_di-GMP/3'3'-cGAMP_PDE"/>
</dbReference>
<dbReference type="PANTHER" id="PTHR45228">
    <property type="entry name" value="CYCLIC DI-GMP PHOSPHODIESTERASE TM_0186-RELATED"/>
    <property type="match status" value="1"/>
</dbReference>
<keyword evidence="5" id="KW-1185">Reference proteome</keyword>
<dbReference type="Gene3D" id="3.40.50.2300">
    <property type="match status" value="1"/>
</dbReference>
<reference evidence="5" key="1">
    <citation type="journal article" date="2016" name="Front. Microbiol.">
        <title>Molecular Keys to the Janthinobacterium and Duganella spp. Interaction with the Plant Pathogen Fusarium graminearum.</title>
        <authorList>
            <person name="Haack F.S."/>
            <person name="Poehlein A."/>
            <person name="Kroger C."/>
            <person name="Voigt C.A."/>
            <person name="Piepenbring M."/>
            <person name="Bode H.B."/>
            <person name="Daniel R."/>
            <person name="Schafer W."/>
            <person name="Streit W.R."/>
        </authorList>
    </citation>
    <scope>NUCLEOTIDE SEQUENCE [LARGE SCALE GENOMIC DNA]</scope>
    <source>
        <strain evidence="5">T54</strain>
    </source>
</reference>
<keyword evidence="4" id="KW-0378">Hydrolase</keyword>
<organism evidence="4 5">
    <name type="scientific">Duganella phyllosphaerae</name>
    <dbReference type="NCBI Taxonomy" id="762836"/>
    <lineage>
        <taxon>Bacteria</taxon>
        <taxon>Pseudomonadati</taxon>
        <taxon>Pseudomonadota</taxon>
        <taxon>Betaproteobacteria</taxon>
        <taxon>Burkholderiales</taxon>
        <taxon>Oxalobacteraceae</taxon>
        <taxon>Telluria group</taxon>
        <taxon>Duganella</taxon>
    </lineage>
</organism>
<sequence>MNAKRAIVLIVDEASENLIQMNSLLQDRYEVRLANSGRAALMVMEHVPRPDLVVLDAALPDIDGYRVCQQLKSSPDTADIPLIFLQAEPDEARALAAGAVDVIARPFAHEVLRARVDTHLQLRHARELLKQQRNLLEHVVEEVTAELSQMLDAMIWALASLAETREYETANHLRRVQHYVVALARRLQGNPRFAEELSDANIKSLYKAAPLHDIGKVSIPDAILLKPGALTPAEFSVMKMHTVYGRDAIVNVENHLGYTNTFLRYAREITYSHQEKYDGTGYPEGLKGDAIPLAARLMAVADVYDALISKRVYKPAFTHETAMEMVRQASGEHFDPDVVDAMLVAEEEFRDIAERYADNVQDLEHGIGPLLSLHV</sequence>